<keyword evidence="2" id="KW-1185">Reference proteome</keyword>
<sequence>MIIKQEEEQIFGSANQKASKFGIENNMKAFMVLSDKLYTNKIYAIVRELSTNCLDAHKLNGQTRPFTIKVPTRIDPRFVIRDFGPGMSDEQIRGTDDAPGLYNTYFASTKADSNDFIGAMGLGSKSPFSYTKTFTVVSCHKGRKRGYTAIMKNTGPEIIPLFDTAMEEDEYTGIEITVPVKTDDIDKWHHEVRRTLRTFAGVEPEIQGANINIDYFEEFTPEKQWFNKQRSYFDTDSNLYAIYGRIVYPIKVQEVPGIKCEWLNNKYSTVYVNFELGELDITPSREELSYNEETIEAIRNKINNIEETNLSDDIKHLESITNKRELVRELKKFSSCALGIISRSQSKIQGKTCREWLDYFDQRALENKMYSSNMYTYFVGDMAERRKISNSWSTRNRYSASGLIHVNQKKIVFMIDDKPNRRASTIRGMSYLNIHKGCQVILIDPNNEDHLEVVELAKKLFEGDEVVIFKASDMEQARAKDAEINKPDNSDAVKRPKSPNAQLWKLDSELHWESTNLFLTANEVRELEGLAVGINREDIVELKTECSTSYCIENIRQACKAAGVKEFYTIRPSAMKYVKDNNSLTSVFDVLADSYADLIDDVLDDLIHPHLFNIRRFNAMINIKALNPLLKNFISGDNWEKSLVLNRIAEALNYRSINTTVNQSEAAEKIALCYKIYNKLILSSKSDFNKASDEFAKKYPVIWYMLEEYYISREEYYTDIMKIAALQGAI</sequence>
<evidence type="ECO:0000313" key="1">
    <source>
        <dbReference type="EMBL" id="AHJ86857.1"/>
    </source>
</evidence>
<name>A0A0B4L972_9CAUD</name>
<reference evidence="1" key="1">
    <citation type="submission" date="2015-06" db="EMBL/GenBank/DDBJ databases">
        <title>Genomic characterization of STP4-a, a novel T4 virulent phage infecting Salmonella.</title>
        <authorList>
            <person name="Li M."/>
            <person name="Wang J."/>
            <person name="Lin H."/>
            <person name="Han F."/>
        </authorList>
    </citation>
    <scope>NUCLEOTIDE SEQUENCE [LARGE SCALE GENOMIC DNA]</scope>
</reference>
<dbReference type="RefSeq" id="YP_009126210.1">
    <property type="nucleotide sequence ID" value="NC_026607.2"/>
</dbReference>
<organism evidence="1 2">
    <name type="scientific">Salmonella phage STP4-a</name>
    <dbReference type="NCBI Taxonomy" id="1445860"/>
    <lineage>
        <taxon>Viruses</taxon>
        <taxon>Duplodnaviria</taxon>
        <taxon>Heunggongvirae</taxon>
        <taxon>Uroviricota</taxon>
        <taxon>Caudoviricetes</taxon>
        <taxon>Pantevenvirales</taxon>
        <taxon>Straboviridae</taxon>
        <taxon>Tevenvirinae</taxon>
        <taxon>Gelderlandvirus</taxon>
        <taxon>Gelderlandvirus stp4a</taxon>
    </lineage>
</organism>
<accession>A0A0B4L972</accession>
<protein>
    <submittedName>
        <fullName evidence="1">RIIA protein</fullName>
    </submittedName>
</protein>
<evidence type="ECO:0000313" key="2">
    <source>
        <dbReference type="Proteomes" id="UP000032000"/>
    </source>
</evidence>
<dbReference type="KEGG" id="vg:23681020"/>
<dbReference type="InterPro" id="IPR036890">
    <property type="entry name" value="HATPase_C_sf"/>
</dbReference>
<proteinExistence type="predicted"/>
<dbReference type="GeneID" id="23681020"/>
<gene>
    <name evidence="1" type="ORF">STP4a_001</name>
</gene>
<dbReference type="Gene3D" id="3.30.565.10">
    <property type="entry name" value="Histidine kinase-like ATPase, C-terminal domain"/>
    <property type="match status" value="1"/>
</dbReference>
<dbReference type="Proteomes" id="UP000032000">
    <property type="component" value="Segment"/>
</dbReference>
<dbReference type="SUPFAM" id="SSF55874">
    <property type="entry name" value="ATPase domain of HSP90 chaperone/DNA topoisomerase II/histidine kinase"/>
    <property type="match status" value="1"/>
</dbReference>
<dbReference type="EMBL" id="KJ000058">
    <property type="protein sequence ID" value="AHJ86857.1"/>
    <property type="molecule type" value="Genomic_DNA"/>
</dbReference>